<comment type="catalytic activity">
    <reaction evidence="1">
        <text>ATP + protein L-histidine = ADP + protein N-phospho-L-histidine.</text>
        <dbReference type="EC" id="2.7.13.3"/>
    </reaction>
</comment>
<dbReference type="Pfam" id="PF08376">
    <property type="entry name" value="NIT"/>
    <property type="match status" value="1"/>
</dbReference>
<reference evidence="9" key="1">
    <citation type="journal article" date="2019" name="Int. J. Syst. Evol. Microbiol.">
        <title>The Global Catalogue of Microorganisms (GCM) 10K type strain sequencing project: providing services to taxonomists for standard genome sequencing and annotation.</title>
        <authorList>
            <consortium name="The Broad Institute Genomics Platform"/>
            <consortium name="The Broad Institute Genome Sequencing Center for Infectious Disease"/>
            <person name="Wu L."/>
            <person name="Ma J."/>
        </authorList>
    </citation>
    <scope>NUCLEOTIDE SEQUENCE [LARGE SCALE GENOMIC DNA]</scope>
    <source>
        <strain evidence="9">CGMCC 1.12859</strain>
    </source>
</reference>
<feature type="domain" description="Histidine kinase/HSP90-like ATPase" evidence="6">
    <location>
        <begin position="511"/>
        <end position="613"/>
    </location>
</feature>
<dbReference type="InterPro" id="IPR050428">
    <property type="entry name" value="TCS_sensor_his_kinase"/>
</dbReference>
<keyword evidence="4" id="KW-0808">Transferase</keyword>
<evidence type="ECO:0000256" key="5">
    <source>
        <dbReference type="ARBA" id="ARBA00022777"/>
    </source>
</evidence>
<dbReference type="EMBL" id="JBHTAJ010000003">
    <property type="protein sequence ID" value="MFC7178323.1"/>
    <property type="molecule type" value="Genomic_DNA"/>
</dbReference>
<proteinExistence type="predicted"/>
<name>A0ABW2FM70_9ACTN</name>
<dbReference type="CDD" id="cd00075">
    <property type="entry name" value="HATPase"/>
    <property type="match status" value="1"/>
</dbReference>
<evidence type="ECO:0000256" key="1">
    <source>
        <dbReference type="ARBA" id="ARBA00000085"/>
    </source>
</evidence>
<dbReference type="RefSeq" id="WP_345707322.1">
    <property type="nucleotide sequence ID" value="NZ_BAABKV010000001.1"/>
</dbReference>
<evidence type="ECO:0000256" key="4">
    <source>
        <dbReference type="ARBA" id="ARBA00022679"/>
    </source>
</evidence>
<keyword evidence="3" id="KW-0597">Phosphoprotein</keyword>
<keyword evidence="9" id="KW-1185">Reference proteome</keyword>
<feature type="domain" description="Nitrate/nitrite sensing protein" evidence="7">
    <location>
        <begin position="56"/>
        <end position="286"/>
    </location>
</feature>
<dbReference type="SUPFAM" id="SSF55874">
    <property type="entry name" value="ATPase domain of HSP90 chaperone/DNA topoisomerase II/histidine kinase"/>
    <property type="match status" value="1"/>
</dbReference>
<evidence type="ECO:0000313" key="9">
    <source>
        <dbReference type="Proteomes" id="UP001596435"/>
    </source>
</evidence>
<protein>
    <recommendedName>
        <fullName evidence="2">histidine kinase</fullName>
        <ecNumber evidence="2">2.7.13.3</ecNumber>
    </recommendedName>
</protein>
<accession>A0ABW2FM70</accession>
<dbReference type="PANTHER" id="PTHR45436:SF5">
    <property type="entry name" value="SENSOR HISTIDINE KINASE TRCS"/>
    <property type="match status" value="1"/>
</dbReference>
<dbReference type="InterPro" id="IPR013587">
    <property type="entry name" value="Nitrate/nitrite_sensing"/>
</dbReference>
<evidence type="ECO:0000256" key="3">
    <source>
        <dbReference type="ARBA" id="ARBA00022553"/>
    </source>
</evidence>
<dbReference type="EC" id="2.7.13.3" evidence="2"/>
<keyword evidence="5" id="KW-0418">Kinase</keyword>
<dbReference type="Gene3D" id="3.30.565.10">
    <property type="entry name" value="Histidine kinase-like ATPase, C-terminal domain"/>
    <property type="match status" value="1"/>
</dbReference>
<comment type="caution">
    <text evidence="8">The sequence shown here is derived from an EMBL/GenBank/DDBJ whole genome shotgun (WGS) entry which is preliminary data.</text>
</comment>
<dbReference type="Pfam" id="PF02518">
    <property type="entry name" value="HATPase_c"/>
    <property type="match status" value="1"/>
</dbReference>
<dbReference type="InterPro" id="IPR036890">
    <property type="entry name" value="HATPase_C_sf"/>
</dbReference>
<evidence type="ECO:0000259" key="6">
    <source>
        <dbReference type="Pfam" id="PF02518"/>
    </source>
</evidence>
<dbReference type="Proteomes" id="UP001596435">
    <property type="component" value="Unassembled WGS sequence"/>
</dbReference>
<sequence length="630" mass="64953">MRTLRSIRHRLGLLLALPTGALVVLGATGTAAQAGRWSAADRTDRQVALVAATEEFVHQIQRERGLTAGLLGGESGFRVQLTAQRTTADTSRRTLDDRLAAGPPGADRIRAALGRLDGLAALRGRADTGTATRAEALGFFTDAVTALDAAAFADRGGDGDQRLADALTTLHALAGATEAAALERGTLNGVLAAGAFRNGDYPAFVRIAAVKEAALARAPQTATAERADALAAALRSPAAVTVAGMEQQALDGLQGGRLPVAADDWWRAATALVDDLYRVQAQAAADASARAAALRGQALRTLLADAGLTLAAVAAAVLLGVAATRSITRPVAALVAGAEDLADRVLPRAVEDAQNGREAAAPALRTGAGATAELAALEAALGRVAGTALHLAVEQSVLRRNTTESLANLGRRNQALVTRQLGFLTALERGEHDPGALANLFELDHLATRMRRTAESLLVLVGEGSPRRWAHPVPLGDVIRASLGEVEDYRRVVLRRVDDALVDGSAVADTAHLLAELVENALAASPPDTDVEVFARLAEDGCLIAVLDRGPGLDEEELARANARLAGRESFLVGREGRLGHYVAGRLAERLGAAVRLGAAPVHGVSATVRLPAALVAPATSRAAAGGVPA</sequence>
<dbReference type="InterPro" id="IPR003594">
    <property type="entry name" value="HATPase_dom"/>
</dbReference>
<dbReference type="PANTHER" id="PTHR45436">
    <property type="entry name" value="SENSOR HISTIDINE KINASE YKOH"/>
    <property type="match status" value="1"/>
</dbReference>
<gene>
    <name evidence="8" type="ORF">ACFQMG_01955</name>
</gene>
<evidence type="ECO:0000259" key="7">
    <source>
        <dbReference type="Pfam" id="PF08376"/>
    </source>
</evidence>
<evidence type="ECO:0000313" key="8">
    <source>
        <dbReference type="EMBL" id="MFC7178323.1"/>
    </source>
</evidence>
<evidence type="ECO:0000256" key="2">
    <source>
        <dbReference type="ARBA" id="ARBA00012438"/>
    </source>
</evidence>
<organism evidence="8 9">
    <name type="scientific">Kitasatospora paranensis</name>
    <dbReference type="NCBI Taxonomy" id="258053"/>
    <lineage>
        <taxon>Bacteria</taxon>
        <taxon>Bacillati</taxon>
        <taxon>Actinomycetota</taxon>
        <taxon>Actinomycetes</taxon>
        <taxon>Kitasatosporales</taxon>
        <taxon>Streptomycetaceae</taxon>
        <taxon>Kitasatospora</taxon>
    </lineage>
</organism>